<proteinExistence type="predicted"/>
<evidence type="ECO:0000313" key="2">
    <source>
        <dbReference type="EMBL" id="UQA94762.1"/>
    </source>
</evidence>
<protein>
    <submittedName>
        <fullName evidence="2">RNA polymerase sigma factor</fullName>
    </submittedName>
</protein>
<gene>
    <name evidence="2" type="ORF">K9S39_25485</name>
</gene>
<dbReference type="Pfam" id="PF04542">
    <property type="entry name" value="Sigma70_r2"/>
    <property type="match status" value="1"/>
</dbReference>
<organism evidence="2 3">
    <name type="scientific">Streptomyces halobius</name>
    <dbReference type="NCBI Taxonomy" id="2879846"/>
    <lineage>
        <taxon>Bacteria</taxon>
        <taxon>Bacillati</taxon>
        <taxon>Actinomycetota</taxon>
        <taxon>Actinomycetes</taxon>
        <taxon>Kitasatosporales</taxon>
        <taxon>Streptomycetaceae</taxon>
        <taxon>Streptomyces</taxon>
    </lineage>
</organism>
<dbReference type="InterPro" id="IPR007627">
    <property type="entry name" value="RNA_pol_sigma70_r2"/>
</dbReference>
<sequence length="233" mass="25146">MSGASPGFDEVFCGLLPRLYRRAVMLAGSRQSAEDVVHEAYLKLAARPKRFLAHPEPYAYAFTTVLNVARDAYRKDRRQVLVDAVEGVEEAGPGGVSGGVAAAVAAVALGVWWLVRPGPVEVRPTGPPPTVPVKVYNSESACRTGRTLECALRLAKDPHTKYAARDNSAGRVWHGEVLAARCVVTDGQLVRDEQGVTSTRWYLVSRADGVAGWLPGVRTRNTREVPVCPDGVN</sequence>
<reference evidence="2" key="1">
    <citation type="submission" date="2021-10" db="EMBL/GenBank/DDBJ databases">
        <title>Streptomyces nigrumlapis sp.nov.,an antimicrobial producing actinobacterium isolated from Black Gobi rocks.</title>
        <authorList>
            <person name="Wen Y."/>
            <person name="Zhang W."/>
            <person name="Liu X.G."/>
        </authorList>
    </citation>
    <scope>NUCLEOTIDE SEQUENCE</scope>
    <source>
        <strain evidence="2">ST13-2-2</strain>
    </source>
</reference>
<dbReference type="Gene3D" id="1.10.1740.10">
    <property type="match status" value="1"/>
</dbReference>
<name>A0ABY4MBK0_9ACTN</name>
<dbReference type="Proteomes" id="UP000830115">
    <property type="component" value="Chromosome"/>
</dbReference>
<keyword evidence="3" id="KW-1185">Reference proteome</keyword>
<evidence type="ECO:0000313" key="3">
    <source>
        <dbReference type="Proteomes" id="UP000830115"/>
    </source>
</evidence>
<evidence type="ECO:0000259" key="1">
    <source>
        <dbReference type="Pfam" id="PF04542"/>
    </source>
</evidence>
<feature type="domain" description="RNA polymerase sigma-70 region 2" evidence="1">
    <location>
        <begin position="16"/>
        <end position="78"/>
    </location>
</feature>
<dbReference type="EMBL" id="CP086322">
    <property type="protein sequence ID" value="UQA94762.1"/>
    <property type="molecule type" value="Genomic_DNA"/>
</dbReference>
<dbReference type="RefSeq" id="WP_248865615.1">
    <property type="nucleotide sequence ID" value="NZ_CP086322.1"/>
</dbReference>
<accession>A0ABY4MBK0</accession>
<dbReference type="InterPro" id="IPR013325">
    <property type="entry name" value="RNA_pol_sigma_r2"/>
</dbReference>
<dbReference type="SUPFAM" id="SSF88946">
    <property type="entry name" value="Sigma2 domain of RNA polymerase sigma factors"/>
    <property type="match status" value="1"/>
</dbReference>